<keyword evidence="4 7" id="KW-0863">Zinc-finger</keyword>
<dbReference type="GO" id="GO:0008270">
    <property type="term" value="F:zinc ion binding"/>
    <property type="evidence" value="ECO:0007669"/>
    <property type="project" value="UniProtKB-KW"/>
</dbReference>
<feature type="compositionally biased region" description="Polar residues" evidence="8">
    <location>
        <begin position="1680"/>
        <end position="1702"/>
    </location>
</feature>
<dbReference type="InterPro" id="IPR013087">
    <property type="entry name" value="Znf_C2H2_type"/>
</dbReference>
<dbReference type="RefSeq" id="XP_026293756.1">
    <property type="nucleotide sequence ID" value="XM_026437971.2"/>
</dbReference>
<dbReference type="GeneID" id="113217881"/>
<evidence type="ECO:0000256" key="8">
    <source>
        <dbReference type="SAM" id="MobiDB-lite"/>
    </source>
</evidence>
<feature type="domain" description="C2H2-type" evidence="9">
    <location>
        <begin position="1231"/>
        <end position="1258"/>
    </location>
</feature>
<proteinExistence type="predicted"/>
<feature type="compositionally biased region" description="Low complexity" evidence="8">
    <location>
        <begin position="227"/>
        <end position="274"/>
    </location>
</feature>
<keyword evidence="2" id="KW-0479">Metal-binding</keyword>
<dbReference type="InterPro" id="IPR050888">
    <property type="entry name" value="ZnF_C2H2-type_TF"/>
</dbReference>
<dbReference type="Pfam" id="PF03184">
    <property type="entry name" value="DDE_1"/>
    <property type="match status" value="1"/>
</dbReference>
<evidence type="ECO:0000313" key="11">
    <source>
        <dbReference type="RefSeq" id="XP_026293749.1"/>
    </source>
</evidence>
<evidence type="ECO:0000256" key="6">
    <source>
        <dbReference type="ARBA" id="ARBA00023242"/>
    </source>
</evidence>
<evidence type="ECO:0000313" key="12">
    <source>
        <dbReference type="RefSeq" id="XP_026293756.1"/>
    </source>
</evidence>
<keyword evidence="5" id="KW-0862">Zinc</keyword>
<dbReference type="Pfam" id="PF25429">
    <property type="entry name" value="zf-POGZ"/>
    <property type="match status" value="1"/>
</dbReference>
<dbReference type="Gene3D" id="3.30.160.60">
    <property type="entry name" value="Classic Zinc Finger"/>
    <property type="match status" value="2"/>
</dbReference>
<evidence type="ECO:0000256" key="4">
    <source>
        <dbReference type="ARBA" id="ARBA00022771"/>
    </source>
</evidence>
<evidence type="ECO:0000256" key="7">
    <source>
        <dbReference type="PROSITE-ProRule" id="PRU00042"/>
    </source>
</evidence>
<evidence type="ECO:0000256" key="3">
    <source>
        <dbReference type="ARBA" id="ARBA00022737"/>
    </source>
</evidence>
<dbReference type="CTD" id="36685"/>
<organism evidence="10 12">
    <name type="scientific">Frankliniella occidentalis</name>
    <name type="common">Western flower thrips</name>
    <name type="synonym">Euthrips occidentalis</name>
    <dbReference type="NCBI Taxonomy" id="133901"/>
    <lineage>
        <taxon>Eukaryota</taxon>
        <taxon>Metazoa</taxon>
        <taxon>Ecdysozoa</taxon>
        <taxon>Arthropoda</taxon>
        <taxon>Hexapoda</taxon>
        <taxon>Insecta</taxon>
        <taxon>Pterygota</taxon>
        <taxon>Neoptera</taxon>
        <taxon>Paraneoptera</taxon>
        <taxon>Thysanoptera</taxon>
        <taxon>Terebrantia</taxon>
        <taxon>Thripoidea</taxon>
        <taxon>Thripidae</taxon>
        <taxon>Frankliniella</taxon>
    </lineage>
</organism>
<dbReference type="GO" id="GO:0005634">
    <property type="term" value="C:nucleus"/>
    <property type="evidence" value="ECO:0007669"/>
    <property type="project" value="UniProtKB-SubCell"/>
</dbReference>
<dbReference type="Proteomes" id="UP000504606">
    <property type="component" value="Unplaced"/>
</dbReference>
<name>A0A6J1TSX3_FRAOC</name>
<dbReference type="PANTHER" id="PTHR24406">
    <property type="entry name" value="TRANSCRIPTIONAL REPRESSOR CTCFL-RELATED"/>
    <property type="match status" value="1"/>
</dbReference>
<evidence type="ECO:0000256" key="1">
    <source>
        <dbReference type="ARBA" id="ARBA00004123"/>
    </source>
</evidence>
<dbReference type="OrthoDB" id="10032537at2759"/>
<sequence>MPVEMAKNQDDSSASEYSDSLAMDYWSEGLSEAQKAYYSKAKKEYNDIMARINDFINKENGTVVERGSDVMVLQGSTGNAAASVLNNLVTPVTQAFSNFHPKGRVVALQPQAPPPLQAVSSQQLVIQSGSVPAGARVTARTGPPGTFQAANPGTVHLVSLDSRHGNMLFVQAPGIGNQLVQPPVPQPPLTAPVSVPSIQTVQAPPSTTGPPALSNWARAPARTYLKSSAPTTTVTTPSAQATGLVSSASSSSNATSSKVSKPSKNKPSTSAVINPPTPNTIPQNSLKPTENNSVGGLSAGNPNRKIMQDEVKNMASGPDSKEVTFNKVSGKTFPSLVVLARPHLRVRDMTQAKTNQERALLDAKVKSVLMYSATKFSEWLIQNGLVRGDQFCTMHSGTEGPLKLKLGMYSDVAKFPFSGGYVWVSECCPQIFVSVFSGSIFEGAPHPPAILLKLMYHWCCQTNVQNVIQWVKVDNFYVKNFFTHMRSVCIAAVHEKYEKLGGPTKKVEVGVISLGTTSQDGNMRQVKVEVLGVMDAESKLIRLRAVEPFQDGERNYKRRFVKILEPLREWVHPESIILTDFTVDKGTLLDMGFKQVHQSTIPEPPSSSSNRLSNQNVMEYLRRIVPRMFQNTLSLLSRQIIQQFLDELVWRERWGPVPSMAFDTLVSHLAAQSKLDSGERLIIKLGKIAGNPFRCWKYDHWKTDGIDPSPNDTVPPTTQTVASINHDPGVLLDDTACSTIACTQQFVFALDEDTEKRVEDALKLIDDDASIRKAIQTFKVPRSVVLGRVKEILKPKQTEPGPGQPVFTDDEEEDIKDHLMTLYDWGYPFGRWDIRLVVKQYLDTCGRTELRFKDNFPPDMWIERYLSRHPIIRHRLCQNLPSRANPIEVDAVKQYISNLSAVIQLVPPQNIMNFMEIGLTGDPLKTMAVELRELRYPVGKRKVKSAASVMLACTAVGKVLPSYVIFEGKPVNIKGKVPGEFYATKSGWFDEIAFGHWVESVLLPWAEGLEGKKVVVGDSLAQLFTLKSLALCMDKNITFVCMPCNVSGVLSPLDIVLCDKLRIQWRVQTRLWASSHSDKYIAIEDYPFHIQELLKSTIGSDMPDQIRKAFKVIGLYPFSSKNTMKALENGGVSLEHSKHKQPTSKKRKRIYIGTVGSVECPKKKEVVEESAAVKELVIDDAVPPKGIDIAEIVEALKCSKDLIELEPYYYGTKPSSDELVKNEFKVADLTVKCPMCHHQISDNLTLMKHILGHSEKDPTIEELLRIHLCRYCAKLFPTQDELVRHESQAHKNLESKDNVCLICAEQKESRESLILHMQQTHTEMELPYICTICHYRSSEQYKLVDHFYEVHAGGERIQCPYCLKCVAISNMGKKMAANTFFFMHHVKKHQAHHTSRKCDKCTLWFVHKGILKEHQANDHLSCKSESDVIAYKSSYLECVMMPQPKFIKNLDVQVPDDLVPHADFYRSSIRRLIVNANVAQFKCVECKSHLNDHFLDSMLCKRCSFSTCCSFAMDRHLKVFHTVGLSPEKTQISVQNLPELMVCSCASYESKDGNALASHMAVCGFGNGVAYPSVVSPPESSLQKVPGPPSLFNSLGLIKNNSTEENEVGNEQTRDRPLSRASNSSSSSQKRKRTVKDAGFDSDNKDTQISKRQDGEMARPASRSDRNHVSEPHLEASLDLHNNSQSFEAISSSETLIQNMPNGTEHGPVKETCPGGTSHGSS</sequence>
<keyword evidence="6" id="KW-0539">Nucleus</keyword>
<reference evidence="11 12" key="1">
    <citation type="submission" date="2025-04" db="UniProtKB">
        <authorList>
            <consortium name="RefSeq"/>
        </authorList>
    </citation>
    <scope>IDENTIFICATION</scope>
    <source>
        <tissue evidence="11 12">Whole organism</tissue>
    </source>
</reference>
<feature type="domain" description="C2H2-type" evidence="9">
    <location>
        <begin position="1267"/>
        <end position="1295"/>
    </location>
</feature>
<dbReference type="PROSITE" id="PS00028">
    <property type="entry name" value="ZINC_FINGER_C2H2_1"/>
    <property type="match status" value="3"/>
</dbReference>
<evidence type="ECO:0000256" key="2">
    <source>
        <dbReference type="ARBA" id="ARBA00022723"/>
    </source>
</evidence>
<gene>
    <name evidence="11 12" type="primary">LOC113217881</name>
</gene>
<dbReference type="InterPro" id="IPR004875">
    <property type="entry name" value="DDE_SF_endonuclease_dom"/>
</dbReference>
<keyword evidence="3" id="KW-0677">Repeat</keyword>
<accession>A0A6J1TSX3</accession>
<dbReference type="SMART" id="SM00355">
    <property type="entry name" value="ZnF_C2H2"/>
    <property type="match status" value="7"/>
</dbReference>
<feature type="compositionally biased region" description="Polar residues" evidence="8">
    <location>
        <begin position="283"/>
        <end position="295"/>
    </location>
</feature>
<dbReference type="GO" id="GO:0003677">
    <property type="term" value="F:DNA binding"/>
    <property type="evidence" value="ECO:0007669"/>
    <property type="project" value="UniProtKB-KW"/>
</dbReference>
<feature type="compositionally biased region" description="Basic and acidic residues" evidence="8">
    <location>
        <begin position="1635"/>
        <end position="1678"/>
    </location>
</feature>
<evidence type="ECO:0000256" key="5">
    <source>
        <dbReference type="ARBA" id="ARBA00022833"/>
    </source>
</evidence>
<dbReference type="InterPro" id="IPR057618">
    <property type="entry name" value="Znf_POGZ/Z280C-D-like"/>
</dbReference>
<protein>
    <submittedName>
        <fullName evidence="11 12">Uncharacterized protein LOC113217881 isoform X1</fullName>
    </submittedName>
</protein>
<comment type="subcellular location">
    <subcellularLocation>
        <location evidence="1">Nucleus</location>
    </subcellularLocation>
</comment>
<feature type="region of interest" description="Disordered" evidence="8">
    <location>
        <begin position="227"/>
        <end position="303"/>
    </location>
</feature>
<feature type="region of interest" description="Disordered" evidence="8">
    <location>
        <begin position="1593"/>
        <end position="1722"/>
    </location>
</feature>
<dbReference type="KEGG" id="foc:113217881"/>
<dbReference type="RefSeq" id="XP_026293749.1">
    <property type="nucleotide sequence ID" value="XM_026437964.2"/>
</dbReference>
<dbReference type="PROSITE" id="PS50157">
    <property type="entry name" value="ZINC_FINGER_C2H2_2"/>
    <property type="match status" value="2"/>
</dbReference>
<evidence type="ECO:0000313" key="10">
    <source>
        <dbReference type="Proteomes" id="UP000504606"/>
    </source>
</evidence>
<keyword evidence="10" id="KW-1185">Reference proteome</keyword>
<evidence type="ECO:0000259" key="9">
    <source>
        <dbReference type="PROSITE" id="PS50157"/>
    </source>
</evidence>
<feature type="compositionally biased region" description="Low complexity" evidence="8">
    <location>
        <begin position="1619"/>
        <end position="1628"/>
    </location>
</feature>